<dbReference type="Proteomes" id="UP000646827">
    <property type="component" value="Unassembled WGS sequence"/>
</dbReference>
<sequence>MPPRRKSSTTRAAPAKSRATGKVSKPVAGKKLEKLNIIQPKMKNVSEGILLCLIPDWPLPTKLVNKISPNKIAKYSASNALKRIQEGFQAVQKETSCYN</sequence>
<reference evidence="2 3" key="1">
    <citation type="submission" date="2020-12" db="EMBL/GenBank/DDBJ databases">
        <title>Metabolic potential, ecology and presence of endohyphal bacteria is reflected in genomic diversity of Mucoromycotina.</title>
        <authorList>
            <person name="Muszewska A."/>
            <person name="Okrasinska A."/>
            <person name="Steczkiewicz K."/>
            <person name="Drgas O."/>
            <person name="Orlowska M."/>
            <person name="Perlinska-Lenart U."/>
            <person name="Aleksandrzak-Piekarczyk T."/>
            <person name="Szatraj K."/>
            <person name="Zielenkiewicz U."/>
            <person name="Pilsyk S."/>
            <person name="Malc E."/>
            <person name="Mieczkowski P."/>
            <person name="Kruszewska J.S."/>
            <person name="Biernat P."/>
            <person name="Pawlowska J."/>
        </authorList>
    </citation>
    <scope>NUCLEOTIDE SEQUENCE [LARGE SCALE GENOMIC DNA]</scope>
    <source>
        <strain evidence="2 3">CBS 142.35</strain>
    </source>
</reference>
<name>A0A8H7R9E1_9FUNG</name>
<gene>
    <name evidence="2" type="ORF">INT45_013087</name>
</gene>
<evidence type="ECO:0000313" key="3">
    <source>
        <dbReference type="Proteomes" id="UP000646827"/>
    </source>
</evidence>
<organism evidence="2 3">
    <name type="scientific">Circinella minor</name>
    <dbReference type="NCBI Taxonomy" id="1195481"/>
    <lineage>
        <taxon>Eukaryota</taxon>
        <taxon>Fungi</taxon>
        <taxon>Fungi incertae sedis</taxon>
        <taxon>Mucoromycota</taxon>
        <taxon>Mucoromycotina</taxon>
        <taxon>Mucoromycetes</taxon>
        <taxon>Mucorales</taxon>
        <taxon>Lichtheimiaceae</taxon>
        <taxon>Circinella</taxon>
    </lineage>
</organism>
<feature type="region of interest" description="Disordered" evidence="1">
    <location>
        <begin position="1"/>
        <end position="25"/>
    </location>
</feature>
<dbReference type="EMBL" id="JAEPRB010001189">
    <property type="protein sequence ID" value="KAG2206777.1"/>
    <property type="molecule type" value="Genomic_DNA"/>
</dbReference>
<evidence type="ECO:0000313" key="2">
    <source>
        <dbReference type="EMBL" id="KAG2206777.1"/>
    </source>
</evidence>
<evidence type="ECO:0000256" key="1">
    <source>
        <dbReference type="SAM" id="MobiDB-lite"/>
    </source>
</evidence>
<keyword evidence="3" id="KW-1185">Reference proteome</keyword>
<protein>
    <submittedName>
        <fullName evidence="2">Uncharacterized protein</fullName>
    </submittedName>
</protein>
<proteinExistence type="predicted"/>
<dbReference type="AlphaFoldDB" id="A0A8H7R9E1"/>
<comment type="caution">
    <text evidence="2">The sequence shown here is derived from an EMBL/GenBank/DDBJ whole genome shotgun (WGS) entry which is preliminary data.</text>
</comment>
<accession>A0A8H7R9E1</accession>